<dbReference type="SMART" id="SM00731">
    <property type="entry name" value="SprT"/>
    <property type="match status" value="1"/>
</dbReference>
<organism evidence="2 3">
    <name type="scientific">Parahaliea aestuarii</name>
    <dbReference type="NCBI Taxonomy" id="1852021"/>
    <lineage>
        <taxon>Bacteria</taxon>
        <taxon>Pseudomonadati</taxon>
        <taxon>Pseudomonadota</taxon>
        <taxon>Gammaproteobacteria</taxon>
        <taxon>Cellvibrionales</taxon>
        <taxon>Halieaceae</taxon>
        <taxon>Parahaliea</taxon>
    </lineage>
</organism>
<evidence type="ECO:0000313" key="2">
    <source>
        <dbReference type="EMBL" id="TXS91817.1"/>
    </source>
</evidence>
<dbReference type="Proteomes" id="UP000321933">
    <property type="component" value="Unassembled WGS sequence"/>
</dbReference>
<dbReference type="AlphaFoldDB" id="A0A5C8ZWH8"/>
<accession>A0A5C8ZWH8</accession>
<feature type="domain" description="SprT-like" evidence="1">
    <location>
        <begin position="14"/>
        <end position="169"/>
    </location>
</feature>
<evidence type="ECO:0000259" key="1">
    <source>
        <dbReference type="SMART" id="SM00731"/>
    </source>
</evidence>
<keyword evidence="3" id="KW-1185">Reference proteome</keyword>
<dbReference type="InterPro" id="IPR006640">
    <property type="entry name" value="SprT-like_domain"/>
</dbReference>
<comment type="caution">
    <text evidence="2">The sequence shown here is derived from an EMBL/GenBank/DDBJ whole genome shotgun (WGS) entry which is preliminary data.</text>
</comment>
<dbReference type="EMBL" id="VRYZ01000004">
    <property type="protein sequence ID" value="TXS91817.1"/>
    <property type="molecule type" value="Genomic_DNA"/>
</dbReference>
<reference evidence="2 3" key="1">
    <citation type="submission" date="2019-08" db="EMBL/GenBank/DDBJ databases">
        <title>Parahaliea maris sp. nov., isolated from the surface seawater.</title>
        <authorList>
            <person name="Liu Y."/>
        </authorList>
    </citation>
    <scope>NUCLEOTIDE SEQUENCE [LARGE SCALE GENOMIC DNA]</scope>
    <source>
        <strain evidence="2 3">S2-26</strain>
    </source>
</reference>
<evidence type="ECO:0000313" key="3">
    <source>
        <dbReference type="Proteomes" id="UP000321933"/>
    </source>
</evidence>
<proteinExistence type="predicted"/>
<gene>
    <name evidence="2" type="ORF">FVW59_10030</name>
</gene>
<dbReference type="Pfam" id="PF10263">
    <property type="entry name" value="SprT-like"/>
    <property type="match status" value="1"/>
</dbReference>
<dbReference type="OrthoDB" id="267364at2"/>
<sequence>MEPIGASQRREVEAATADCVARISRALERDFPVPPVRFDLRGRSAGMFRSDGQRHWIRYNPWIFAKYYRDNLEGTVPHEVAHYIVHLLYGRRRVAPHGREWRAVMDLLGAPPEVTFDRDLSDIPQRRQRTHSYHCACREHALSTTRHNRVRRGSGRYLCRACGEALRPGSGVD</sequence>
<name>A0A5C8ZWH8_9GAMM</name>
<dbReference type="PANTHER" id="PTHR38773">
    <property type="entry name" value="PROTEIN SPRT"/>
    <property type="match status" value="1"/>
</dbReference>
<dbReference type="PANTHER" id="PTHR38773:SF1">
    <property type="entry name" value="PROTEIN SPRT"/>
    <property type="match status" value="1"/>
</dbReference>
<dbReference type="GO" id="GO:0006950">
    <property type="term" value="P:response to stress"/>
    <property type="evidence" value="ECO:0007669"/>
    <property type="project" value="UniProtKB-ARBA"/>
</dbReference>
<protein>
    <submittedName>
        <fullName evidence="2">Metallopeptidase (SprT family)</fullName>
    </submittedName>
</protein>